<dbReference type="RefSeq" id="WP_108995381.1">
    <property type="nucleotide sequence ID" value="NZ_BDQX01000369.1"/>
</dbReference>
<dbReference type="Proteomes" id="UP000245202">
    <property type="component" value="Unassembled WGS sequence"/>
</dbReference>
<accession>A0A2R5EWB7</accession>
<dbReference type="GO" id="GO:0005975">
    <property type="term" value="P:carbohydrate metabolic process"/>
    <property type="evidence" value="ECO:0007669"/>
    <property type="project" value="InterPro"/>
</dbReference>
<organism evidence="1 2">
    <name type="scientific">Paenibacillus agaridevorans</name>
    <dbReference type="NCBI Taxonomy" id="171404"/>
    <lineage>
        <taxon>Bacteria</taxon>
        <taxon>Bacillati</taxon>
        <taxon>Bacillota</taxon>
        <taxon>Bacilli</taxon>
        <taxon>Bacillales</taxon>
        <taxon>Paenibacillaceae</taxon>
        <taxon>Paenibacillus</taxon>
    </lineage>
</organism>
<comment type="caution">
    <text evidence="1">The sequence shown here is derived from an EMBL/GenBank/DDBJ whole genome shotgun (WGS) entry which is preliminary data.</text>
</comment>
<dbReference type="Pfam" id="PF26099">
    <property type="entry name" value="DUF8034"/>
    <property type="match status" value="2"/>
</dbReference>
<gene>
    <name evidence="1" type="ORF">PAT3040_05773</name>
</gene>
<protein>
    <submittedName>
        <fullName evidence="1">Uncharacterized protein</fullName>
    </submittedName>
</protein>
<proteinExistence type="predicted"/>
<sequence>MNDGNRTRETELPGIAASESWPAPAWALQERAILEKLNKAATEYVARYTRADGTLIWREEWPGMDGSDDPYEAFMNLSLLYALGGNEEVGRLSRLMWETITWQWTQYGQIHREFDAYYDWMHHGEGYLYFYFLGFSDPQSLKLKHRAIRFARMYTGDDPEAPNYDREKRLMRSPITGSRGPRFEMTAEDWVTHREILDDYLAPFEDIPGVDFASGKCRWSDDEIYGHIIRMMNERQAKGDVPLNLNATGLLAHAYMLTGDETLRQQVQDYLSAWEERTERNGGLIPDNIGLSGEIGEYNDGKWWGGYYGWRWPHGYATIIEPVFNACANALLLTGDRKWLKLARAVVDKQWSLGRWRDGVWEAPHRHCDEGWTDWRPFNALHPVHLWYLSREQEDLERVQRIPIPDVLQRIDLPSNSGRNPATGKETKHFIGNTIPWFLFMQGEYEGYPELILQAGQTLIDRQLDKMRSSAGDPLSWNWENPLSIHAWQEYCPLYFEGLLQLMLGAPMHISHGGLQHASVRYYDGDKCGPGLPEGVAALVDRLEGSTLDVTLINTDASAARETVIQAGSFGEHRFIEAVAFNCDGQEVGALSLQDRWLRVALSPGSGLKLRLTMERYVNRPSYATPWFDPAVDVRPIMPRSGD</sequence>
<keyword evidence="2" id="KW-1185">Reference proteome</keyword>
<dbReference type="AlphaFoldDB" id="A0A2R5EWB7"/>
<dbReference type="InterPro" id="IPR058347">
    <property type="entry name" value="DUF8034"/>
</dbReference>
<evidence type="ECO:0000313" key="2">
    <source>
        <dbReference type="Proteomes" id="UP000245202"/>
    </source>
</evidence>
<dbReference type="InterPro" id="IPR008928">
    <property type="entry name" value="6-hairpin_glycosidase_sf"/>
</dbReference>
<evidence type="ECO:0000313" key="1">
    <source>
        <dbReference type="EMBL" id="GBG10996.1"/>
    </source>
</evidence>
<dbReference type="SUPFAM" id="SSF48208">
    <property type="entry name" value="Six-hairpin glycosidases"/>
    <property type="match status" value="1"/>
</dbReference>
<dbReference type="EMBL" id="BDQX01000369">
    <property type="protein sequence ID" value="GBG10996.1"/>
    <property type="molecule type" value="Genomic_DNA"/>
</dbReference>
<name>A0A2R5EWB7_9BACL</name>
<reference evidence="1 2" key="1">
    <citation type="submission" date="2017-08" db="EMBL/GenBank/DDBJ databases">
        <title>Substantial Increase in Enzyme Production by Combined Drug-Resistance Mutations in Paenibacillus agaridevorans.</title>
        <authorList>
            <person name="Tanaka Y."/>
            <person name="Funane K."/>
            <person name="Hosaka T."/>
            <person name="Shiwa Y."/>
            <person name="Fujita N."/>
            <person name="Miyazaki T."/>
            <person name="Yoshikawa H."/>
            <person name="Murakami K."/>
            <person name="Kasahara K."/>
            <person name="Inaoka T."/>
            <person name="Hiraga Y."/>
            <person name="Ochi K."/>
        </authorList>
    </citation>
    <scope>NUCLEOTIDE SEQUENCE [LARGE SCALE GENOMIC DNA]</scope>
    <source>
        <strain evidence="1 2">T-3040</strain>
    </source>
</reference>